<dbReference type="InterPro" id="IPR043128">
    <property type="entry name" value="Rev_trsase/Diguanyl_cyclase"/>
</dbReference>
<dbReference type="Proteomes" id="UP000006919">
    <property type="component" value="Chromosome"/>
</dbReference>
<feature type="transmembrane region" description="Helical" evidence="1">
    <location>
        <begin position="53"/>
        <end position="74"/>
    </location>
</feature>
<keyword evidence="1" id="KW-0812">Transmembrane</keyword>
<keyword evidence="1" id="KW-1133">Transmembrane helix</keyword>
<dbReference type="SUPFAM" id="SSF55073">
    <property type="entry name" value="Nucleotide cyclase"/>
    <property type="match status" value="1"/>
</dbReference>
<dbReference type="EMBL" id="CP002403">
    <property type="protein sequence ID" value="ADU23439.1"/>
    <property type="molecule type" value="Genomic_DNA"/>
</dbReference>
<reference evidence="3 4" key="1">
    <citation type="journal article" date="2011" name="J. Bacteriol.">
        <title>Complete genome of the cellulolytic ruminal bacterium Ruminococcus albus 7.</title>
        <authorList>
            <person name="Suen G."/>
            <person name="Stevenson D.M."/>
            <person name="Bruce D.C."/>
            <person name="Chertkov O."/>
            <person name="Copeland A."/>
            <person name="Cheng J.F."/>
            <person name="Detter C."/>
            <person name="Detter J.C."/>
            <person name="Goodwin L.A."/>
            <person name="Han C.S."/>
            <person name="Hauser L.J."/>
            <person name="Ivanova N.N."/>
            <person name="Kyrpides N.C."/>
            <person name="Land M.L."/>
            <person name="Lapidus A."/>
            <person name="Lucas S."/>
            <person name="Ovchinnikova G."/>
            <person name="Pitluck S."/>
            <person name="Tapia R."/>
            <person name="Woyke T."/>
            <person name="Boyum J."/>
            <person name="Mead D."/>
            <person name="Weimer P.J."/>
        </authorList>
    </citation>
    <scope>NUCLEOTIDE SEQUENCE [LARGE SCALE GENOMIC DNA]</scope>
    <source>
        <strain evidence="4">ATCC 27210 / DSM 20455 / JCM 14654 / NCDO 2250 / 7</strain>
    </source>
</reference>
<sequence length="367" mass="41770">MYSEQQYKKDLAFIERMDNRLSEKAIFLMYFLPLVACLAAHALYLTLFAFSKIWAMVIFNVFSVGFYVMLIILAKKVKEKLNLVYATMAEIIIHAATATVYVGLKPDFCMFLLMIIPLAFLMPNKNRVIPFIVMSISVPIYGLLRFLYLTPGREKYDMAEQSYNTVFYVINIIVGSFVLVYVALIFTRMRMYQDCKLRVQTEQLRIMASTDPLTKLNNRRQMNEKLAEISAGSKKSGRGYVIGLGDIDDFKRINDTYGHTKGDEVLSRVADIIRKNVPEGGYVSRWGGEEFLFILPGTGLDGGIACAEEIINRVSREKFRAGAKRFSVTMTIGVCKGKPHDNIEKIISLADDRLYDGKNNGKNRVEH</sequence>
<dbReference type="KEGG" id="ral:Rumal_2973"/>
<dbReference type="PROSITE" id="PS50887">
    <property type="entry name" value="GGDEF"/>
    <property type="match status" value="1"/>
</dbReference>
<dbReference type="HOGENOM" id="CLU_000445_11_1_9"/>
<dbReference type="InterPro" id="IPR029787">
    <property type="entry name" value="Nucleotide_cyclase"/>
</dbReference>
<evidence type="ECO:0000259" key="2">
    <source>
        <dbReference type="PROSITE" id="PS50887"/>
    </source>
</evidence>
<feature type="transmembrane region" description="Helical" evidence="1">
    <location>
        <begin position="25"/>
        <end position="47"/>
    </location>
</feature>
<gene>
    <name evidence="3" type="ordered locus">Rumal_2973</name>
</gene>
<dbReference type="NCBIfam" id="TIGR00254">
    <property type="entry name" value="GGDEF"/>
    <property type="match status" value="1"/>
</dbReference>
<accession>E6UJ91</accession>
<dbReference type="InterPro" id="IPR050469">
    <property type="entry name" value="Diguanylate_Cyclase"/>
</dbReference>
<evidence type="ECO:0000256" key="1">
    <source>
        <dbReference type="SAM" id="Phobius"/>
    </source>
</evidence>
<dbReference type="Gene3D" id="3.30.70.270">
    <property type="match status" value="1"/>
</dbReference>
<feature type="transmembrane region" description="Helical" evidence="1">
    <location>
        <begin position="104"/>
        <end position="121"/>
    </location>
</feature>
<feature type="domain" description="GGDEF" evidence="2">
    <location>
        <begin position="238"/>
        <end position="367"/>
    </location>
</feature>
<name>E6UJ91_RUMA7</name>
<feature type="transmembrane region" description="Helical" evidence="1">
    <location>
        <begin position="81"/>
        <end position="98"/>
    </location>
</feature>
<dbReference type="AlphaFoldDB" id="E6UJ91"/>
<dbReference type="PANTHER" id="PTHR45138:SF9">
    <property type="entry name" value="DIGUANYLATE CYCLASE DGCM-RELATED"/>
    <property type="match status" value="1"/>
</dbReference>
<organism evidence="3 4">
    <name type="scientific">Ruminococcus albus (strain ATCC 27210 / DSM 20455 / JCM 14654 / NCDO 2250 / 7)</name>
    <dbReference type="NCBI Taxonomy" id="697329"/>
    <lineage>
        <taxon>Bacteria</taxon>
        <taxon>Bacillati</taxon>
        <taxon>Bacillota</taxon>
        <taxon>Clostridia</taxon>
        <taxon>Eubacteriales</taxon>
        <taxon>Oscillospiraceae</taxon>
        <taxon>Ruminococcus</taxon>
    </lineage>
</organism>
<evidence type="ECO:0000313" key="3">
    <source>
        <dbReference type="EMBL" id="ADU23439.1"/>
    </source>
</evidence>
<dbReference type="Pfam" id="PF00990">
    <property type="entry name" value="GGDEF"/>
    <property type="match status" value="1"/>
</dbReference>
<dbReference type="CDD" id="cd01949">
    <property type="entry name" value="GGDEF"/>
    <property type="match status" value="1"/>
</dbReference>
<dbReference type="GO" id="GO:0052621">
    <property type="term" value="F:diguanylate cyclase activity"/>
    <property type="evidence" value="ECO:0007669"/>
    <property type="project" value="TreeGrafter"/>
</dbReference>
<dbReference type="InterPro" id="IPR000160">
    <property type="entry name" value="GGDEF_dom"/>
</dbReference>
<dbReference type="eggNOG" id="COG3706">
    <property type="taxonomic scope" value="Bacteria"/>
</dbReference>
<dbReference type="PANTHER" id="PTHR45138">
    <property type="entry name" value="REGULATORY COMPONENTS OF SENSORY TRANSDUCTION SYSTEM"/>
    <property type="match status" value="1"/>
</dbReference>
<dbReference type="FunFam" id="3.30.70.270:FF:000001">
    <property type="entry name" value="Diguanylate cyclase domain protein"/>
    <property type="match status" value="1"/>
</dbReference>
<evidence type="ECO:0000313" key="4">
    <source>
        <dbReference type="Proteomes" id="UP000006919"/>
    </source>
</evidence>
<dbReference type="STRING" id="697329.Rumal_2973"/>
<proteinExistence type="predicted"/>
<protein>
    <submittedName>
        <fullName evidence="3">Diguanylate cyclase</fullName>
    </submittedName>
</protein>
<feature type="transmembrane region" description="Helical" evidence="1">
    <location>
        <begin position="128"/>
        <end position="148"/>
    </location>
</feature>
<dbReference type="SMART" id="SM00267">
    <property type="entry name" value="GGDEF"/>
    <property type="match status" value="1"/>
</dbReference>
<keyword evidence="1" id="KW-0472">Membrane</keyword>
<feature type="transmembrane region" description="Helical" evidence="1">
    <location>
        <begin position="168"/>
        <end position="187"/>
    </location>
</feature>